<dbReference type="InterPro" id="IPR032675">
    <property type="entry name" value="LRR_dom_sf"/>
</dbReference>
<dbReference type="RefSeq" id="XP_015518071.1">
    <property type="nucleotide sequence ID" value="XM_015662585.2"/>
</dbReference>
<dbReference type="InParanoid" id="A0A6J0BTB6"/>
<dbReference type="PANTHER" id="PTHR15454">
    <property type="entry name" value="NISCHARIN RELATED"/>
    <property type="match status" value="1"/>
</dbReference>
<proteinExistence type="predicted"/>
<dbReference type="GO" id="GO:0005737">
    <property type="term" value="C:cytoplasm"/>
    <property type="evidence" value="ECO:0007669"/>
    <property type="project" value="TreeGrafter"/>
</dbReference>
<keyword evidence="2" id="KW-0677">Repeat</keyword>
<dbReference type="KEGG" id="nlo:107223023"/>
<organism evidence="5">
    <name type="scientific">Neodiprion lecontei</name>
    <name type="common">Redheaded pine sawfly</name>
    <dbReference type="NCBI Taxonomy" id="441921"/>
    <lineage>
        <taxon>Eukaryota</taxon>
        <taxon>Metazoa</taxon>
        <taxon>Ecdysozoa</taxon>
        <taxon>Arthropoda</taxon>
        <taxon>Hexapoda</taxon>
        <taxon>Insecta</taxon>
        <taxon>Pterygota</taxon>
        <taxon>Neoptera</taxon>
        <taxon>Endopterygota</taxon>
        <taxon>Hymenoptera</taxon>
        <taxon>Tenthredinoidea</taxon>
        <taxon>Diprionidae</taxon>
        <taxon>Diprioninae</taxon>
        <taxon>Neodiprion</taxon>
    </lineage>
</organism>
<dbReference type="AlphaFoldDB" id="A0A6J0BTB6"/>
<keyword evidence="1" id="KW-0433">Leucine-rich repeat</keyword>
<name>A0A6J0BTB6_NEOLC</name>
<reference evidence="5" key="1">
    <citation type="submission" date="2025-08" db="UniProtKB">
        <authorList>
            <consortium name="RefSeq"/>
        </authorList>
    </citation>
    <scope>IDENTIFICATION</scope>
    <source>
        <tissue evidence="5">Thorax and Abdomen</tissue>
    </source>
</reference>
<protein>
    <submittedName>
        <fullName evidence="5">Leucine-rich repeat-containing protein 23-like</fullName>
    </submittedName>
</protein>
<dbReference type="SUPFAM" id="SSF52058">
    <property type="entry name" value="L domain-like"/>
    <property type="match status" value="1"/>
</dbReference>
<feature type="compositionally biased region" description="Polar residues" evidence="3">
    <location>
        <begin position="342"/>
        <end position="354"/>
    </location>
</feature>
<evidence type="ECO:0000256" key="3">
    <source>
        <dbReference type="SAM" id="MobiDB-lite"/>
    </source>
</evidence>
<sequence>MSSEASNYSQSVEEPEDHPTFGGESGHWVSSREDGEEECCLTFDEATRGLCMLGKNDSGLKYSYLMLNVSEKGLTDISIIPTFRNVIFVNVSGNRLTRAALQVFSSMTYLLMIQADRNRITLPDLEPMVYLQVLTLNDNEISETSGIGHRLLECLELNRNRIRRVSLSPYVLENLRVLELRGNLLTTTNGIFFPSLVALYVAENRIERFEGLVTLVNLKTLHARGNRISVLDGFATSCVKLSYVNLRENRIARLAEFGKLRCLQSLETIVVSQNPVVNALPDDEDEDDAAGYRVKLIAMIPNLVRIDKGVVSDDERKDAEALRRRIVQDGSGFPEIDEDSTSAKISNGGSVMNA</sequence>
<evidence type="ECO:0000313" key="5">
    <source>
        <dbReference type="RefSeq" id="XP_015518071.1"/>
    </source>
</evidence>
<dbReference type="GeneID" id="107223023"/>
<dbReference type="OrthoDB" id="271226at2759"/>
<keyword evidence="4" id="KW-1185">Reference proteome</keyword>
<evidence type="ECO:0000256" key="1">
    <source>
        <dbReference type="ARBA" id="ARBA00022614"/>
    </source>
</evidence>
<evidence type="ECO:0000256" key="2">
    <source>
        <dbReference type="ARBA" id="ARBA00022737"/>
    </source>
</evidence>
<evidence type="ECO:0000313" key="4">
    <source>
        <dbReference type="Proteomes" id="UP000829291"/>
    </source>
</evidence>
<feature type="region of interest" description="Disordered" evidence="3">
    <location>
        <begin position="332"/>
        <end position="354"/>
    </location>
</feature>
<dbReference type="Proteomes" id="UP000829291">
    <property type="component" value="Chromosome 5"/>
</dbReference>
<gene>
    <name evidence="5" type="primary">LOC107223023</name>
</gene>
<feature type="region of interest" description="Disordered" evidence="3">
    <location>
        <begin position="1"/>
        <end position="30"/>
    </location>
</feature>
<dbReference type="Pfam" id="PF14580">
    <property type="entry name" value="LRR_9"/>
    <property type="match status" value="1"/>
</dbReference>
<feature type="compositionally biased region" description="Polar residues" evidence="3">
    <location>
        <begin position="1"/>
        <end position="12"/>
    </location>
</feature>
<accession>A0A6J0BTB6</accession>
<dbReference type="PANTHER" id="PTHR15454:SF56">
    <property type="entry name" value="PROTEIN PHOSPHATASE 1 REGULATORY SUBUNIT 7-RELATED"/>
    <property type="match status" value="1"/>
</dbReference>
<dbReference type="Gene3D" id="3.80.10.10">
    <property type="entry name" value="Ribonuclease Inhibitor"/>
    <property type="match status" value="2"/>
</dbReference>